<proteinExistence type="predicted"/>
<dbReference type="InterPro" id="IPR034660">
    <property type="entry name" value="DinB/YfiT-like"/>
</dbReference>
<feature type="domain" description="DinB-like" evidence="1">
    <location>
        <begin position="26"/>
        <end position="164"/>
    </location>
</feature>
<protein>
    <recommendedName>
        <fullName evidence="1">DinB-like domain-containing protein</fullName>
    </recommendedName>
</protein>
<dbReference type="SUPFAM" id="SSF109854">
    <property type="entry name" value="DinB/YfiT-like putative metalloenzymes"/>
    <property type="match status" value="1"/>
</dbReference>
<accession>A0ABU1TDN5</accession>
<dbReference type="Proteomes" id="UP001247620">
    <property type="component" value="Unassembled WGS sequence"/>
</dbReference>
<dbReference type="RefSeq" id="WP_310097761.1">
    <property type="nucleotide sequence ID" value="NZ_JAVDUU010000003.1"/>
</dbReference>
<comment type="caution">
    <text evidence="2">The sequence shown here is derived from an EMBL/GenBank/DDBJ whole genome shotgun (WGS) entry which is preliminary data.</text>
</comment>
<gene>
    <name evidence="2" type="ORF">J2W55_003325</name>
</gene>
<sequence length="172" mass="19579">MSTNTTETTTEDLLKLSVKIAISNWELQNTRLNGLLDKLTDEQLLVQTAPGRNSGVYLLGHLIAVSDGMFTFLELGERLYPHLDHIFIKNPDTSGIEKPTAAELKECWNKVNTLLKQKMDSMKPADWFVKHSAISAEDFEKEPHRNKLNILINRTNHQSYHMGQLTYLSNKA</sequence>
<keyword evidence="3" id="KW-1185">Reference proteome</keyword>
<organism evidence="2 3">
    <name type="scientific">Mucilaginibacter pocheonensis</name>
    <dbReference type="NCBI Taxonomy" id="398050"/>
    <lineage>
        <taxon>Bacteria</taxon>
        <taxon>Pseudomonadati</taxon>
        <taxon>Bacteroidota</taxon>
        <taxon>Sphingobacteriia</taxon>
        <taxon>Sphingobacteriales</taxon>
        <taxon>Sphingobacteriaceae</taxon>
        <taxon>Mucilaginibacter</taxon>
    </lineage>
</organism>
<dbReference type="InterPro" id="IPR024775">
    <property type="entry name" value="DinB-like"/>
</dbReference>
<dbReference type="EMBL" id="JAVDUU010000003">
    <property type="protein sequence ID" value="MDR6943472.1"/>
    <property type="molecule type" value="Genomic_DNA"/>
</dbReference>
<dbReference type="Pfam" id="PF12867">
    <property type="entry name" value="DinB_2"/>
    <property type="match status" value="1"/>
</dbReference>
<dbReference type="Gene3D" id="1.20.120.450">
    <property type="entry name" value="dinb family like domain"/>
    <property type="match status" value="1"/>
</dbReference>
<evidence type="ECO:0000259" key="1">
    <source>
        <dbReference type="Pfam" id="PF12867"/>
    </source>
</evidence>
<reference evidence="2 3" key="1">
    <citation type="submission" date="2023-07" db="EMBL/GenBank/DDBJ databases">
        <title>Sorghum-associated microbial communities from plants grown in Nebraska, USA.</title>
        <authorList>
            <person name="Schachtman D."/>
        </authorList>
    </citation>
    <scope>NUCLEOTIDE SEQUENCE [LARGE SCALE GENOMIC DNA]</scope>
    <source>
        <strain evidence="2 3">3262</strain>
    </source>
</reference>
<name>A0ABU1TDN5_9SPHI</name>
<evidence type="ECO:0000313" key="3">
    <source>
        <dbReference type="Proteomes" id="UP001247620"/>
    </source>
</evidence>
<evidence type="ECO:0000313" key="2">
    <source>
        <dbReference type="EMBL" id="MDR6943472.1"/>
    </source>
</evidence>